<feature type="transmembrane region" description="Helical" evidence="2">
    <location>
        <begin position="205"/>
        <end position="226"/>
    </location>
</feature>
<protein>
    <recommendedName>
        <fullName evidence="3">Rhodopsin domain-containing protein</fullName>
    </recommendedName>
</protein>
<feature type="compositionally biased region" description="Polar residues" evidence="1">
    <location>
        <begin position="348"/>
        <end position="360"/>
    </location>
</feature>
<accession>C7ZPS0</accession>
<evidence type="ECO:0000256" key="1">
    <source>
        <dbReference type="SAM" id="MobiDB-lite"/>
    </source>
</evidence>
<feature type="transmembrane region" description="Helical" evidence="2">
    <location>
        <begin position="16"/>
        <end position="34"/>
    </location>
</feature>
<feature type="transmembrane region" description="Helical" evidence="2">
    <location>
        <begin position="238"/>
        <end position="260"/>
    </location>
</feature>
<keyword evidence="2" id="KW-0812">Transmembrane</keyword>
<dbReference type="EMBL" id="GG698971">
    <property type="protein sequence ID" value="EEU33992.1"/>
    <property type="molecule type" value="Genomic_DNA"/>
</dbReference>
<feature type="transmembrane region" description="Helical" evidence="2">
    <location>
        <begin position="168"/>
        <end position="193"/>
    </location>
</feature>
<evidence type="ECO:0000259" key="3">
    <source>
        <dbReference type="Pfam" id="PF20684"/>
    </source>
</evidence>
<dbReference type="OrthoDB" id="3918601at2759"/>
<dbReference type="InParanoid" id="C7ZPS0"/>
<dbReference type="PANTHER" id="PTHR38794:SF1">
    <property type="entry name" value="INTEGRAL MEMBRANE PROTEIN"/>
    <property type="match status" value="1"/>
</dbReference>
<proteinExistence type="predicted"/>
<dbReference type="RefSeq" id="XP_003039705.1">
    <property type="nucleotide sequence ID" value="XM_003039659.1"/>
</dbReference>
<dbReference type="GeneID" id="9677522"/>
<dbReference type="HOGENOM" id="CLU_036632_5_0_1"/>
<dbReference type="VEuPathDB" id="FungiDB:NECHADRAFT_55806"/>
<dbReference type="PANTHER" id="PTHR38794">
    <property type="entry name" value="INTEGRAL MEMBRANE PROTEIN"/>
    <property type="match status" value="1"/>
</dbReference>
<dbReference type="PROSITE" id="PS51257">
    <property type="entry name" value="PROKAR_LIPOPROTEIN"/>
    <property type="match status" value="1"/>
</dbReference>
<keyword evidence="5" id="KW-1185">Reference proteome</keyword>
<evidence type="ECO:0000256" key="2">
    <source>
        <dbReference type="SAM" id="Phobius"/>
    </source>
</evidence>
<feature type="transmembrane region" description="Helical" evidence="2">
    <location>
        <begin position="95"/>
        <end position="114"/>
    </location>
</feature>
<dbReference type="eggNOG" id="ENOG502S3DG">
    <property type="taxonomic scope" value="Eukaryota"/>
</dbReference>
<feature type="domain" description="Rhodopsin" evidence="3">
    <location>
        <begin position="35"/>
        <end position="267"/>
    </location>
</feature>
<dbReference type="KEGG" id="nhe:NECHADRAFT_55806"/>
<sequence>MNPTQKVITDTNKSPLVQVLTLMFLVIALLACSVRTGTKIRMIKTLRADDILTIVASVLAIGQSIAVFAGCDNGLGRHFNTLNSREIDTFFKSQYAANIMFITSLFCCKLSGIVGLRIMSREGQKWIIFGCEAVVGGWGFTALVVNLFQCRLPTPWRYADDKDCINRTAFWTYYSLTNIASDIAIVVIMCESVLKIQTSWSKKALVMGVFGSRILVTPAIAVQIYFSNKAFGATDFTFSIWKAAIALQLVQCLSILTVCIPSFKPFLDSVESGQIRMDDLRRQGKTSTNGYPSGRPGCSGNKSSGSTPLGTRSRPFRLIEEAITTESQHSQVFELADFSKPNSRGAVKTTTEQQGAASEGQSRRTSHSSQSILILQTWQVEVRGMHERALGED</sequence>
<evidence type="ECO:0000313" key="4">
    <source>
        <dbReference type="EMBL" id="EEU33992.1"/>
    </source>
</evidence>
<feature type="region of interest" description="Disordered" evidence="1">
    <location>
        <begin position="342"/>
        <end position="370"/>
    </location>
</feature>
<evidence type="ECO:0000313" key="5">
    <source>
        <dbReference type="Proteomes" id="UP000005206"/>
    </source>
</evidence>
<feature type="transmembrane region" description="Helical" evidence="2">
    <location>
        <begin position="126"/>
        <end position="148"/>
    </location>
</feature>
<dbReference type="AlphaFoldDB" id="C7ZPS0"/>
<dbReference type="Pfam" id="PF20684">
    <property type="entry name" value="Fung_rhodopsin"/>
    <property type="match status" value="1"/>
</dbReference>
<feature type="compositionally biased region" description="Polar residues" evidence="1">
    <location>
        <begin position="300"/>
        <end position="310"/>
    </location>
</feature>
<gene>
    <name evidence="4" type="ORF">NECHADRAFT_55806</name>
</gene>
<organism evidence="4 5">
    <name type="scientific">Fusarium vanettenii (strain ATCC MYA-4622 / CBS 123669 / FGSC 9596 / NRRL 45880 / 77-13-4)</name>
    <name type="common">Fusarium solani subsp. pisi</name>
    <dbReference type="NCBI Taxonomy" id="660122"/>
    <lineage>
        <taxon>Eukaryota</taxon>
        <taxon>Fungi</taxon>
        <taxon>Dikarya</taxon>
        <taxon>Ascomycota</taxon>
        <taxon>Pezizomycotina</taxon>
        <taxon>Sordariomycetes</taxon>
        <taxon>Hypocreomycetidae</taxon>
        <taxon>Hypocreales</taxon>
        <taxon>Nectriaceae</taxon>
        <taxon>Fusarium</taxon>
        <taxon>Fusarium solani species complex</taxon>
        <taxon>Fusarium vanettenii</taxon>
    </lineage>
</organism>
<dbReference type="Proteomes" id="UP000005206">
    <property type="component" value="Unassembled WGS sequence"/>
</dbReference>
<keyword evidence="2" id="KW-1133">Transmembrane helix</keyword>
<name>C7ZPS0_FUSV7</name>
<dbReference type="InterPro" id="IPR049326">
    <property type="entry name" value="Rhodopsin_dom_fungi"/>
</dbReference>
<keyword evidence="2" id="KW-0472">Membrane</keyword>
<dbReference type="OMA" id="QMAVPRK"/>
<feature type="region of interest" description="Disordered" evidence="1">
    <location>
        <begin position="281"/>
        <end position="312"/>
    </location>
</feature>
<reference evidence="4 5" key="1">
    <citation type="journal article" date="2009" name="PLoS Genet.">
        <title>The genome of Nectria haematococca: contribution of supernumerary chromosomes to gene expansion.</title>
        <authorList>
            <person name="Coleman J.J."/>
            <person name="Rounsley S.D."/>
            <person name="Rodriguez-Carres M."/>
            <person name="Kuo A."/>
            <person name="Wasmann C.C."/>
            <person name="Grimwood J."/>
            <person name="Schmutz J."/>
            <person name="Taga M."/>
            <person name="White G.J."/>
            <person name="Zhou S."/>
            <person name="Schwartz D.C."/>
            <person name="Freitag M."/>
            <person name="Ma L.J."/>
            <person name="Danchin E.G."/>
            <person name="Henrissat B."/>
            <person name="Coutinho P.M."/>
            <person name="Nelson D.R."/>
            <person name="Straney D."/>
            <person name="Napoli C.A."/>
            <person name="Barker B.M."/>
            <person name="Gribskov M."/>
            <person name="Rep M."/>
            <person name="Kroken S."/>
            <person name="Molnar I."/>
            <person name="Rensing C."/>
            <person name="Kennell J.C."/>
            <person name="Zamora J."/>
            <person name="Farman M.L."/>
            <person name="Selker E.U."/>
            <person name="Salamov A."/>
            <person name="Shapiro H."/>
            <person name="Pangilinan J."/>
            <person name="Lindquist E."/>
            <person name="Lamers C."/>
            <person name="Grigoriev I.V."/>
            <person name="Geiser D.M."/>
            <person name="Covert S.F."/>
            <person name="Temporini E."/>
            <person name="Vanetten H.D."/>
        </authorList>
    </citation>
    <scope>NUCLEOTIDE SEQUENCE [LARGE SCALE GENOMIC DNA]</scope>
    <source>
        <strain evidence="5">ATCC MYA-4622 / CBS 123669 / FGSC 9596 / NRRL 45880 / 77-13-4</strain>
    </source>
</reference>